<keyword evidence="2" id="KW-1185">Reference proteome</keyword>
<comment type="caution">
    <text evidence="1">The sequence shown here is derived from an EMBL/GenBank/DDBJ whole genome shotgun (WGS) entry which is preliminary data.</text>
</comment>
<dbReference type="EMBL" id="LWGR01000009">
    <property type="protein sequence ID" value="KZM72189.1"/>
    <property type="molecule type" value="Genomic_DNA"/>
</dbReference>
<protein>
    <submittedName>
        <fullName evidence="1">Uncharacterized protein</fullName>
    </submittedName>
</protein>
<accession>A0A164LAE3</accession>
<proteinExistence type="predicted"/>
<dbReference type="Proteomes" id="UP000076512">
    <property type="component" value="Unassembled WGS sequence"/>
</dbReference>
<name>A0A164LAE3_9NOCA</name>
<dbReference type="AlphaFoldDB" id="A0A164LAE3"/>
<organism evidence="1 2">
    <name type="scientific">Nocardia terpenica</name>
    <dbReference type="NCBI Taxonomy" id="455432"/>
    <lineage>
        <taxon>Bacteria</taxon>
        <taxon>Bacillati</taxon>
        <taxon>Actinomycetota</taxon>
        <taxon>Actinomycetes</taxon>
        <taxon>Mycobacteriales</taxon>
        <taxon>Nocardiaceae</taxon>
        <taxon>Nocardia</taxon>
    </lineage>
</organism>
<sequence>MTDAVALPKVGTVNLEPVAMVLPSRVSRMVMSKVYELAGPHTIDAVMVTPLPAAGMTSLLVATAEPGYFVSAFQP</sequence>
<reference evidence="1 2" key="1">
    <citation type="submission" date="2016-04" db="EMBL/GenBank/DDBJ databases">
        <authorList>
            <person name="Evans L.H."/>
            <person name="Alamgir A."/>
            <person name="Owens N."/>
            <person name="Weber N.D."/>
            <person name="Virtaneva K."/>
            <person name="Barbian K."/>
            <person name="Babar A."/>
            <person name="Rosenke K."/>
        </authorList>
    </citation>
    <scope>NUCLEOTIDE SEQUENCE [LARGE SCALE GENOMIC DNA]</scope>
    <source>
        <strain evidence="1 2">IFM 0406</strain>
    </source>
</reference>
<evidence type="ECO:0000313" key="1">
    <source>
        <dbReference type="EMBL" id="KZM72189.1"/>
    </source>
</evidence>
<evidence type="ECO:0000313" key="2">
    <source>
        <dbReference type="Proteomes" id="UP000076512"/>
    </source>
</evidence>
<gene>
    <name evidence="1" type="ORF">AWN90_36545</name>
</gene>